<dbReference type="AlphaFoldDB" id="A0AAV7YK38"/>
<evidence type="ECO:0000313" key="3">
    <source>
        <dbReference type="EMBL" id="KAJ3428865.1"/>
    </source>
</evidence>
<dbReference type="SUPFAM" id="SSF54236">
    <property type="entry name" value="Ubiquitin-like"/>
    <property type="match status" value="1"/>
</dbReference>
<dbReference type="InterPro" id="IPR016563">
    <property type="entry name" value="Npl4"/>
</dbReference>
<sequence>MIIRVRTNLGMERFTITDDITLGQFYELISKKMQLDLKYVAIENEKHVVFKDSQKGFKLSELGFENGSIVYLKPKLIDREKIEREKLEKEIEEKEHEEENKWKFGGLEVEPNFEITKNTTEEEILELEKEWDLEQEKENKRSLYDRLKEGKIKIPYHIQKRQQNLGKHSLSMAVIDWLEETKPKISHQEKGHCIGVEFDHQSGNVFHTFLRNSNYDIPRVGYLFGTVNPDESVTVDFIYEPPQKVLRESQRVSIIENEEELNLMIKISEFLGLKPVGWIVGHKPRKSKRKLLKAWQIIQAARVQARFGHHAVTIVACPRKSGKAQFEAFQVSDQTVQLMQQKSVRLSSRGYTLDFFQSVIVEKDKKLSAGSYFFMITIPIIIHKSPLKISFFVENRGPWNRGDLNVYLMTNKEKSWEEKLSDPHLLLFLAKMEIFSMRTDFPKLCSQIKNKEKITSGFTFLLENFQL</sequence>
<dbReference type="GO" id="GO:0043130">
    <property type="term" value="F:ubiquitin binding"/>
    <property type="evidence" value="ECO:0007669"/>
    <property type="project" value="TreeGrafter"/>
</dbReference>
<protein>
    <submittedName>
        <fullName evidence="3">Nuclear protein localization</fullName>
    </submittedName>
</protein>
<name>A0AAV7YK38_9EUKA</name>
<dbReference type="PANTHER" id="PTHR12710:SF0">
    <property type="entry name" value="NUCLEAR PROTEIN LOCALIZATION PROTEIN 4 HOMOLOG"/>
    <property type="match status" value="1"/>
</dbReference>
<evidence type="ECO:0000313" key="4">
    <source>
        <dbReference type="Proteomes" id="UP001146793"/>
    </source>
</evidence>
<gene>
    <name evidence="3" type="ORF">M0812_24200</name>
</gene>
<dbReference type="Gene3D" id="3.10.20.90">
    <property type="entry name" value="Phosphatidylinositol 3-kinase Catalytic Subunit, Chain A, domain 1"/>
    <property type="match status" value="1"/>
</dbReference>
<dbReference type="Pfam" id="PF11543">
    <property type="entry name" value="UN_NPL4"/>
    <property type="match status" value="1"/>
</dbReference>
<evidence type="ECO:0000259" key="2">
    <source>
        <dbReference type="Pfam" id="PF11543"/>
    </source>
</evidence>
<dbReference type="Proteomes" id="UP001146793">
    <property type="component" value="Unassembled WGS sequence"/>
</dbReference>
<proteinExistence type="predicted"/>
<accession>A0AAV7YK38</accession>
<feature type="domain" description="Nuclear pore localisation protein Npl4 ubiquitin-like" evidence="2">
    <location>
        <begin position="1"/>
        <end position="74"/>
    </location>
</feature>
<evidence type="ECO:0000256" key="1">
    <source>
        <dbReference type="SAM" id="Coils"/>
    </source>
</evidence>
<dbReference type="PANTHER" id="PTHR12710">
    <property type="entry name" value="NUCLEAR PROTEIN LOCALIZATION 4"/>
    <property type="match status" value="1"/>
</dbReference>
<dbReference type="GO" id="GO:0005634">
    <property type="term" value="C:nucleus"/>
    <property type="evidence" value="ECO:0007669"/>
    <property type="project" value="TreeGrafter"/>
</dbReference>
<dbReference type="EMBL" id="JANTQA010000057">
    <property type="protein sequence ID" value="KAJ3428865.1"/>
    <property type="molecule type" value="Genomic_DNA"/>
</dbReference>
<dbReference type="GO" id="GO:0006511">
    <property type="term" value="P:ubiquitin-dependent protein catabolic process"/>
    <property type="evidence" value="ECO:0007669"/>
    <property type="project" value="InterPro"/>
</dbReference>
<dbReference type="InterPro" id="IPR029071">
    <property type="entry name" value="Ubiquitin-like_domsf"/>
</dbReference>
<dbReference type="InterPro" id="IPR024682">
    <property type="entry name" value="Npl4_Ub-like_dom"/>
</dbReference>
<organism evidence="3 4">
    <name type="scientific">Anaeramoeba flamelloides</name>
    <dbReference type="NCBI Taxonomy" id="1746091"/>
    <lineage>
        <taxon>Eukaryota</taxon>
        <taxon>Metamonada</taxon>
        <taxon>Anaeramoebidae</taxon>
        <taxon>Anaeramoeba</taxon>
    </lineage>
</organism>
<keyword evidence="1" id="KW-0175">Coiled coil</keyword>
<feature type="coiled-coil region" evidence="1">
    <location>
        <begin position="77"/>
        <end position="153"/>
    </location>
</feature>
<reference evidence="3" key="1">
    <citation type="submission" date="2022-08" db="EMBL/GenBank/DDBJ databases">
        <title>Novel sulphate-reducing endosymbionts in the free-living metamonad Anaeramoeba.</title>
        <authorList>
            <person name="Jerlstrom-Hultqvist J."/>
            <person name="Cepicka I."/>
            <person name="Gallot-Lavallee L."/>
            <person name="Salas-Leiva D."/>
            <person name="Curtis B.A."/>
            <person name="Zahonova K."/>
            <person name="Pipaliya S."/>
            <person name="Dacks J."/>
            <person name="Roger A.J."/>
        </authorList>
    </citation>
    <scope>NUCLEOTIDE SEQUENCE</scope>
    <source>
        <strain evidence="3">Busselton2</strain>
    </source>
</reference>
<dbReference type="GO" id="GO:0031625">
    <property type="term" value="F:ubiquitin protein ligase binding"/>
    <property type="evidence" value="ECO:0007669"/>
    <property type="project" value="TreeGrafter"/>
</dbReference>
<comment type="caution">
    <text evidence="3">The sequence shown here is derived from an EMBL/GenBank/DDBJ whole genome shotgun (WGS) entry which is preliminary data.</text>
</comment>
<dbReference type="Gene3D" id="3.40.140.10">
    <property type="entry name" value="Cytidine Deaminase, domain 2"/>
    <property type="match status" value="1"/>
</dbReference>